<dbReference type="OrthoDB" id="5987030at2759"/>
<name>A0A164WRX2_9CRUS</name>
<proteinExistence type="predicted"/>
<protein>
    <submittedName>
        <fullName evidence="1">Uncharacterized protein</fullName>
    </submittedName>
</protein>
<evidence type="ECO:0000313" key="1">
    <source>
        <dbReference type="EMBL" id="KZS13516.1"/>
    </source>
</evidence>
<reference evidence="1 2" key="1">
    <citation type="submission" date="2016-03" db="EMBL/GenBank/DDBJ databases">
        <title>EvidentialGene: Evidence-directed Construction of Genes on Genomes.</title>
        <authorList>
            <person name="Gilbert D.G."/>
            <person name="Choi J.-H."/>
            <person name="Mockaitis K."/>
            <person name="Colbourne J."/>
            <person name="Pfrender M."/>
        </authorList>
    </citation>
    <scope>NUCLEOTIDE SEQUENCE [LARGE SCALE GENOMIC DNA]</scope>
    <source>
        <strain evidence="1 2">Xinb3</strain>
        <tissue evidence="1">Complete organism</tissue>
    </source>
</reference>
<dbReference type="Proteomes" id="UP000076858">
    <property type="component" value="Unassembled WGS sequence"/>
</dbReference>
<dbReference type="EMBL" id="LRGB01001117">
    <property type="protein sequence ID" value="KZS13516.1"/>
    <property type="molecule type" value="Genomic_DNA"/>
</dbReference>
<keyword evidence="2" id="KW-1185">Reference proteome</keyword>
<sequence>MDYALVKRAKKAAIKEDETLKKLAVQLSRQGLTEQDLPGILKKLQQLAKDKKNNEANPEDFKNQGKEVACEEEALVTTGKNKDKILPNSYKVDHEGQFMIAAWARKMMNKYGDTTSERDKFRFKMQEANRKATALMLLINEQSQFKITQEMYGTGSFPWNETTENIHSRLQDDIGINTAIVDGWQDSSLHQDSSYPEWIQVSRGKLVLINAELDRLKWKVGRAIKLFRRYTYGDPDEQEYDCDSQHYSQDQRYCGVAVRYQGQKADQVLHFQEHNFDLDQQAYHCLQLDQQADHCHQLDQQADHCLQLDQQADNCHQLDQQANHCIHLDQHSQTSQCHVPCSHHYEAFFS</sequence>
<organism evidence="1 2">
    <name type="scientific">Daphnia magna</name>
    <dbReference type="NCBI Taxonomy" id="35525"/>
    <lineage>
        <taxon>Eukaryota</taxon>
        <taxon>Metazoa</taxon>
        <taxon>Ecdysozoa</taxon>
        <taxon>Arthropoda</taxon>
        <taxon>Crustacea</taxon>
        <taxon>Branchiopoda</taxon>
        <taxon>Diplostraca</taxon>
        <taxon>Cladocera</taxon>
        <taxon>Anomopoda</taxon>
        <taxon>Daphniidae</taxon>
        <taxon>Daphnia</taxon>
    </lineage>
</organism>
<gene>
    <name evidence="1" type="ORF">APZ42_021334</name>
</gene>
<evidence type="ECO:0000313" key="2">
    <source>
        <dbReference type="Proteomes" id="UP000076858"/>
    </source>
</evidence>
<dbReference type="AlphaFoldDB" id="A0A164WRX2"/>
<accession>A0A164WRX2</accession>
<comment type="caution">
    <text evidence="1">The sequence shown here is derived from an EMBL/GenBank/DDBJ whole genome shotgun (WGS) entry which is preliminary data.</text>
</comment>